<proteinExistence type="predicted"/>
<comment type="caution">
    <text evidence="1">The sequence shown here is derived from an EMBL/GenBank/DDBJ whole genome shotgun (WGS) entry which is preliminary data.</text>
</comment>
<organism evidence="1 2">
    <name type="scientific">Bartonella quintana JK 68</name>
    <dbReference type="NCBI Taxonomy" id="1134503"/>
    <lineage>
        <taxon>Bacteria</taxon>
        <taxon>Pseudomonadati</taxon>
        <taxon>Pseudomonadota</taxon>
        <taxon>Alphaproteobacteria</taxon>
        <taxon>Hyphomicrobiales</taxon>
        <taxon>Bartonellaceae</taxon>
        <taxon>Bartonella</taxon>
    </lineage>
</organism>
<sequence length="75" mass="8907">MTLLDYDSKESKQGRLYNTRTEQLYGHSGNNRNNRSAFLQTRVRSTSIDMKKEKDFGNRDKYLFNRIQLVNSEVE</sequence>
<accession>A0ABR4SQ68</accession>
<keyword evidence="2" id="KW-1185">Reference proteome</keyword>
<name>A0ABR4SQ68_BARQI</name>
<gene>
    <name evidence="1" type="ORF">O7U_00830</name>
</gene>
<dbReference type="EMBL" id="AHPD01000007">
    <property type="protein sequence ID" value="KEC66299.1"/>
    <property type="molecule type" value="Genomic_DNA"/>
</dbReference>
<dbReference type="Proteomes" id="UP000027143">
    <property type="component" value="Unassembled WGS sequence"/>
</dbReference>
<reference evidence="1 2" key="1">
    <citation type="submission" date="2012-04" db="EMBL/GenBank/DDBJ databases">
        <title>The Genome Sequence of Bartonella quintana JK 68.</title>
        <authorList>
            <consortium name="The Broad Institute Genome Sequencing Platform"/>
            <consortium name="The Broad Institute Genome Sequencing Center for Infectious Disease"/>
            <person name="Feldgarden M."/>
            <person name="Kirby J."/>
            <person name="Kosoy M."/>
            <person name="Birtles R."/>
            <person name="Probert W.S."/>
            <person name="Chiaraviglio L."/>
            <person name="Walker B."/>
            <person name="Young S.K."/>
            <person name="Zeng Q."/>
            <person name="Gargeya S."/>
            <person name="Fitzgerald M."/>
            <person name="Haas B."/>
            <person name="Abouelleil A."/>
            <person name="Alvarado L."/>
            <person name="Arachchi H.M."/>
            <person name="Berlin A.M."/>
            <person name="Chapman S.B."/>
            <person name="Goldberg J."/>
            <person name="Griggs A."/>
            <person name="Gujja S."/>
            <person name="Hansen M."/>
            <person name="Howarth C."/>
            <person name="Imamovic A."/>
            <person name="Larimer J."/>
            <person name="McCowen C."/>
            <person name="Montmayeur A."/>
            <person name="Murphy C."/>
            <person name="Neiman D."/>
            <person name="Pearson M."/>
            <person name="Priest M."/>
            <person name="Roberts A."/>
            <person name="Saif S."/>
            <person name="Shea T."/>
            <person name="Sisk P."/>
            <person name="Sykes S."/>
            <person name="Wortman J."/>
            <person name="Nusbaum C."/>
            <person name="Birren B."/>
        </authorList>
    </citation>
    <scope>NUCLEOTIDE SEQUENCE [LARGE SCALE GENOMIC DNA]</scope>
    <source>
        <strain evidence="1 2">JK 68</strain>
    </source>
</reference>
<evidence type="ECO:0000313" key="2">
    <source>
        <dbReference type="Proteomes" id="UP000027143"/>
    </source>
</evidence>
<evidence type="ECO:0000313" key="1">
    <source>
        <dbReference type="EMBL" id="KEC66299.1"/>
    </source>
</evidence>
<protein>
    <submittedName>
        <fullName evidence="1">Uncharacterized protein</fullName>
    </submittedName>
</protein>